<protein>
    <submittedName>
        <fullName evidence="1">Uncharacterized protein</fullName>
    </submittedName>
</protein>
<accession>A0A1T4NZF5</accession>
<organism evidence="1 2">
    <name type="scientific">Sediminibacterium ginsengisoli</name>
    <dbReference type="NCBI Taxonomy" id="413434"/>
    <lineage>
        <taxon>Bacteria</taxon>
        <taxon>Pseudomonadati</taxon>
        <taxon>Bacteroidota</taxon>
        <taxon>Chitinophagia</taxon>
        <taxon>Chitinophagales</taxon>
        <taxon>Chitinophagaceae</taxon>
        <taxon>Sediminibacterium</taxon>
    </lineage>
</organism>
<reference evidence="1 2" key="1">
    <citation type="submission" date="2017-02" db="EMBL/GenBank/DDBJ databases">
        <authorList>
            <person name="Peterson S.W."/>
        </authorList>
    </citation>
    <scope>NUCLEOTIDE SEQUENCE [LARGE SCALE GENOMIC DNA]</scope>
    <source>
        <strain evidence="1 2">DSM 22335</strain>
    </source>
</reference>
<dbReference type="EMBL" id="FUWH01000005">
    <property type="protein sequence ID" value="SJZ84633.1"/>
    <property type="molecule type" value="Genomic_DNA"/>
</dbReference>
<sequence length="1271" mass="146149">MAGINETSIEQIENLKDIELSELLHTLLHCEAAKYIPGSFTVSVPFNITTADAGSDGRAQWSGTTLNTPYLPKQYCIFQNKATVLGPADCYDEILVKEVKGNPRKLKGEIEKVVTADGCYILFTNRPLTDTQKNDRISKFREAIRDAGHKSYDKFHIDIYDANVIKDWTNQYITAILKVQRYNNMTRPLSFRIWEEFGQDIREKETTYQLNDQLAKSISSIRAGILEQKVYRIHGHSGLGKTRFIYETFRPVNSEVESLKNLSVYFDADHVENLDEVVGYIISHRDKQNGIIVIDNCTASSHIKLSAIIKPYNGLKLITVGLDDDREINDRKIKLIRDNQKDLILEIIDEKLKQTHTLSEREYLASVCEGYPWMAVRFSEQVSRLGLTELNKYPIDSLIKKLLFEHNQRNDEDYDIIRACSVFSSFGFLDDSFQSLINDQLADTLQKQMDFIREKIYDGSITDSKFREICNKYKEKDIIEKKSVYYSVKPTVLAIHLSASWLMTTSPRKVIDILEKLQKVQLDTRFLERLSELDQIDKAKDLVGQLWGMDGFFGKAEVLKSEWGSLLFRHVVEVNPIETMNSLTFAFGQMSITELRSETASRRNLVWALEKLAFRKTTFSDAAKMLYTFAVAENETWANNATGQFRQLFQLRLAGTEASLEERLPIIKWGLLKNDDNYERIAILAIATGLDNHNFHRSGGAEKQGSSAPLQDYHPSNQETVDYRQTLLSMLLPIAKKNSPNGQIARKEIAKNLRILIRDGFIEQMEAFIKEVAADAHFTWPEMGTALRKAMSYEAKNVPEIKDRLQLLLETLMPTDFRNQLQMKVSKPEWFDYSEDFGDDIVKKNAELIAEKIVSENIDLTEYLQDLLIGEQRMGFVFGKKLGEILVGKKEFIDKAIEELEKIPVNEQNPEIIAGFALGTKDVEIVNGLYSTVLASNSINHNAFYLARVLNINITDLFKLFALVDAGKVDISYFLNFKYGKSLSAFQNEDVIEFCLTICKYPSGNWVALSLLYMYCYENESNWQYCTPAIKSIIVKSNMIIEKNIQYQMDTFHWSSTIEKLLESTNDSAFAKQIMQQLIEASSQRNYDYNMEPYLPKIYKILFDKYFDETWEYLGNALISKNYLFILHINRTIGAQKGHNETNGILFENPDRFEKLLEWCKTNPEEAPKRMAHMMPVDAKSGDNIEWHPFAKMIIDNFGNDKSVLENLSANIGTYTSIGSSVEYLQSLYWLMTLLRDHPIDLVRIWANSQKNSLQKEIKLEELDNEGELPR</sequence>
<dbReference type="OrthoDB" id="8910972at2"/>
<keyword evidence="2" id="KW-1185">Reference proteome</keyword>
<dbReference type="Proteomes" id="UP000190888">
    <property type="component" value="Unassembled WGS sequence"/>
</dbReference>
<dbReference type="InterPro" id="IPR027417">
    <property type="entry name" value="P-loop_NTPase"/>
</dbReference>
<gene>
    <name evidence="1" type="ORF">SAMN04488132_10568</name>
</gene>
<name>A0A1T4NZF5_9BACT</name>
<dbReference type="AlphaFoldDB" id="A0A1T4NZF5"/>
<dbReference type="RefSeq" id="WP_078831402.1">
    <property type="nucleotide sequence ID" value="NZ_FUWH01000005.1"/>
</dbReference>
<dbReference type="STRING" id="413434.SAMN04488132_10568"/>
<evidence type="ECO:0000313" key="1">
    <source>
        <dbReference type="EMBL" id="SJZ84633.1"/>
    </source>
</evidence>
<proteinExistence type="predicted"/>
<dbReference type="SUPFAM" id="SSF52540">
    <property type="entry name" value="P-loop containing nucleoside triphosphate hydrolases"/>
    <property type="match status" value="1"/>
</dbReference>
<evidence type="ECO:0000313" key="2">
    <source>
        <dbReference type="Proteomes" id="UP000190888"/>
    </source>
</evidence>